<dbReference type="PANTHER" id="PTHR48032:SF6">
    <property type="entry name" value="RNA-BINDING (RRM_RBD_RNP MOTIFS) FAMILY PROTEIN"/>
    <property type="match status" value="1"/>
</dbReference>
<dbReference type="AlphaFoldDB" id="U6GJI5"/>
<dbReference type="InterPro" id="IPR012677">
    <property type="entry name" value="Nucleotide-bd_a/b_plait_sf"/>
</dbReference>
<dbReference type="PROSITE" id="PS50102">
    <property type="entry name" value="RRM"/>
    <property type="match status" value="2"/>
</dbReference>
<organism evidence="6 7">
    <name type="scientific">Eimeria acervulina</name>
    <name type="common">Coccidian parasite</name>
    <dbReference type="NCBI Taxonomy" id="5801"/>
    <lineage>
        <taxon>Eukaryota</taxon>
        <taxon>Sar</taxon>
        <taxon>Alveolata</taxon>
        <taxon>Apicomplexa</taxon>
        <taxon>Conoidasida</taxon>
        <taxon>Coccidia</taxon>
        <taxon>Eucoccidiorida</taxon>
        <taxon>Eimeriorina</taxon>
        <taxon>Eimeriidae</taxon>
        <taxon>Eimeria</taxon>
    </lineage>
</organism>
<keyword evidence="6" id="KW-0687">Ribonucleoprotein</keyword>
<reference evidence="6" key="2">
    <citation type="submission" date="2013-10" db="EMBL/GenBank/DDBJ databases">
        <authorList>
            <person name="Aslett M."/>
        </authorList>
    </citation>
    <scope>NUCLEOTIDE SEQUENCE</scope>
    <source>
        <strain evidence="6">Houghton</strain>
    </source>
</reference>
<feature type="domain" description="RRM" evidence="5">
    <location>
        <begin position="195"/>
        <end position="270"/>
    </location>
</feature>
<evidence type="ECO:0000313" key="6">
    <source>
        <dbReference type="EMBL" id="CDI79727.1"/>
    </source>
</evidence>
<dbReference type="OMA" id="HCEAKRA"/>
<dbReference type="SMART" id="SM00360">
    <property type="entry name" value="RRM"/>
    <property type="match status" value="2"/>
</dbReference>
<dbReference type="GeneID" id="25272624"/>
<dbReference type="VEuPathDB" id="ToxoDB:EAH_00045540"/>
<evidence type="ECO:0000256" key="2">
    <source>
        <dbReference type="ARBA" id="ARBA00022884"/>
    </source>
</evidence>
<dbReference type="Gene3D" id="3.30.70.330">
    <property type="match status" value="2"/>
</dbReference>
<dbReference type="PANTHER" id="PTHR48032">
    <property type="entry name" value="RNA-BINDING PROTEIN MUSASHI HOMOLOG RBP6"/>
    <property type="match status" value="1"/>
</dbReference>
<keyword evidence="7" id="KW-1185">Reference proteome</keyword>
<dbReference type="EMBL" id="HG671072">
    <property type="protein sequence ID" value="CDI79727.1"/>
    <property type="molecule type" value="Genomic_DNA"/>
</dbReference>
<gene>
    <name evidence="6" type="ORF">EAH_00045540</name>
</gene>
<dbReference type="GO" id="GO:1990904">
    <property type="term" value="C:ribonucleoprotein complex"/>
    <property type="evidence" value="ECO:0007669"/>
    <property type="project" value="UniProtKB-KW"/>
</dbReference>
<feature type="compositionally biased region" description="Low complexity" evidence="4">
    <location>
        <begin position="60"/>
        <end position="88"/>
    </location>
</feature>
<feature type="region of interest" description="Disordered" evidence="4">
    <location>
        <begin position="345"/>
        <end position="368"/>
    </location>
</feature>
<keyword evidence="2 3" id="KW-0694">RNA-binding</keyword>
<protein>
    <submittedName>
        <fullName evidence="6">Heterogeneous nuclear ribonucleoprotein A3, putative</fullName>
    </submittedName>
</protein>
<feature type="region of interest" description="Disordered" evidence="4">
    <location>
        <begin position="1"/>
        <end position="94"/>
    </location>
</feature>
<dbReference type="OrthoDB" id="332627at2759"/>
<evidence type="ECO:0000313" key="7">
    <source>
        <dbReference type="Proteomes" id="UP000018050"/>
    </source>
</evidence>
<dbReference type="Proteomes" id="UP000018050">
    <property type="component" value="Unassembled WGS sequence"/>
</dbReference>
<evidence type="ECO:0000256" key="1">
    <source>
        <dbReference type="ARBA" id="ARBA00022737"/>
    </source>
</evidence>
<dbReference type="Pfam" id="PF00076">
    <property type="entry name" value="RRM_1"/>
    <property type="match status" value="2"/>
</dbReference>
<dbReference type="InterPro" id="IPR000504">
    <property type="entry name" value="RRM_dom"/>
</dbReference>
<feature type="domain" description="RRM" evidence="5">
    <location>
        <begin position="99"/>
        <end position="181"/>
    </location>
</feature>
<reference evidence="6" key="1">
    <citation type="submission" date="2013-10" db="EMBL/GenBank/DDBJ databases">
        <title>Genomic analysis of the causative agents of coccidiosis in chickens.</title>
        <authorList>
            <person name="Reid A.J."/>
            <person name="Blake D."/>
            <person name="Billington K."/>
            <person name="Browne H."/>
            <person name="Dunn M."/>
            <person name="Hung S."/>
            <person name="Kawahara F."/>
            <person name="Miranda-Saavedra D."/>
            <person name="Mourier T."/>
            <person name="Nagra H."/>
            <person name="Otto T.D."/>
            <person name="Rawlings N."/>
            <person name="Sanchez A."/>
            <person name="Sanders M."/>
            <person name="Subramaniam C."/>
            <person name="Tay Y."/>
            <person name="Dear P."/>
            <person name="Doerig C."/>
            <person name="Gruber A."/>
            <person name="Parkinson J."/>
            <person name="Shirley M."/>
            <person name="Wan K.L."/>
            <person name="Berriman M."/>
            <person name="Tomley F."/>
            <person name="Pain A."/>
        </authorList>
    </citation>
    <scope>NUCLEOTIDE SEQUENCE</scope>
    <source>
        <strain evidence="6">Houghton</strain>
    </source>
</reference>
<sequence length="368" mass="40951">MSADEANNGAAAVQQEQQQLLQQQQQDAGIPQLPGEGQGLSDGLHAGGLAEGYDNRSYEEQQQQQQQQQDEQQQQEQQQQQQAEAQPQTTMTEEERTARKIFVGGLNRNTTADSLRQYFSTFGPVHHTEVLFDKLTGRSRGFGFVTFEDIETINNVVDRHHTIDDSQVEVRRAIPREEARTAQPRRERETTENSGRVFIGGLGDDVTDEVLKEFFSRFGELTSASVMVDRETNRPRGFGFIIYKNPEDAEKALGIHKDLGPNAEAKRAQPRSQTSRMRMFGVGGYPMSGPYRYEDPRFAVARSGYGGAGGPQMYGGYNYAYHPYYAAYYAQMAAAYGGGGSYGYTQSPGEGLDRAGGRLHPPSRSTPY</sequence>
<dbReference type="GO" id="GO:0003729">
    <property type="term" value="F:mRNA binding"/>
    <property type="evidence" value="ECO:0007669"/>
    <property type="project" value="TreeGrafter"/>
</dbReference>
<dbReference type="SUPFAM" id="SSF54928">
    <property type="entry name" value="RNA-binding domain, RBD"/>
    <property type="match status" value="2"/>
</dbReference>
<evidence type="ECO:0000259" key="5">
    <source>
        <dbReference type="PROSITE" id="PS50102"/>
    </source>
</evidence>
<dbReference type="GO" id="GO:0006417">
    <property type="term" value="P:regulation of translation"/>
    <property type="evidence" value="ECO:0007669"/>
    <property type="project" value="TreeGrafter"/>
</dbReference>
<dbReference type="RefSeq" id="XP_013250213.1">
    <property type="nucleotide sequence ID" value="XM_013394759.1"/>
</dbReference>
<proteinExistence type="predicted"/>
<keyword evidence="1" id="KW-0677">Repeat</keyword>
<feature type="compositionally biased region" description="Low complexity" evidence="4">
    <location>
        <begin position="14"/>
        <end position="26"/>
    </location>
</feature>
<dbReference type="InterPro" id="IPR035979">
    <property type="entry name" value="RBD_domain_sf"/>
</dbReference>
<name>U6GJI5_EIMAC</name>
<evidence type="ECO:0000256" key="4">
    <source>
        <dbReference type="SAM" id="MobiDB-lite"/>
    </source>
</evidence>
<feature type="compositionally biased region" description="Gly residues" evidence="4">
    <location>
        <begin position="36"/>
        <end position="50"/>
    </location>
</feature>
<accession>U6GJI5</accession>
<evidence type="ECO:0000256" key="3">
    <source>
        <dbReference type="PROSITE-ProRule" id="PRU00176"/>
    </source>
</evidence>